<gene>
    <name evidence="1" type="ORF">U0070_015965</name>
</gene>
<comment type="caution">
    <text evidence="1">The sequence shown here is derived from an EMBL/GenBank/DDBJ whole genome shotgun (WGS) entry which is preliminary data.</text>
</comment>
<proteinExistence type="predicted"/>
<reference evidence="1 2" key="1">
    <citation type="journal article" date="2023" name="bioRxiv">
        <title>Conserved and derived expression patterns and positive selection on dental genes reveal complex evolutionary context of ever-growing rodent molars.</title>
        <authorList>
            <person name="Calamari Z.T."/>
            <person name="Song A."/>
            <person name="Cohen E."/>
            <person name="Akter M."/>
            <person name="Roy R.D."/>
            <person name="Hallikas O."/>
            <person name="Christensen M.M."/>
            <person name="Li P."/>
            <person name="Marangoni P."/>
            <person name="Jernvall J."/>
            <person name="Klein O.D."/>
        </authorList>
    </citation>
    <scope>NUCLEOTIDE SEQUENCE [LARGE SCALE GENOMIC DNA]</scope>
    <source>
        <strain evidence="1">V071</strain>
    </source>
</reference>
<keyword evidence="2" id="KW-1185">Reference proteome</keyword>
<dbReference type="EMBL" id="JBBHLL010000655">
    <property type="protein sequence ID" value="KAK7798850.1"/>
    <property type="molecule type" value="Genomic_DNA"/>
</dbReference>
<name>A0AAW0H8D9_MYOGA</name>
<organism evidence="1 2">
    <name type="scientific">Myodes glareolus</name>
    <name type="common">Bank vole</name>
    <name type="synonym">Clethrionomys glareolus</name>
    <dbReference type="NCBI Taxonomy" id="447135"/>
    <lineage>
        <taxon>Eukaryota</taxon>
        <taxon>Metazoa</taxon>
        <taxon>Chordata</taxon>
        <taxon>Craniata</taxon>
        <taxon>Vertebrata</taxon>
        <taxon>Euteleostomi</taxon>
        <taxon>Mammalia</taxon>
        <taxon>Eutheria</taxon>
        <taxon>Euarchontoglires</taxon>
        <taxon>Glires</taxon>
        <taxon>Rodentia</taxon>
        <taxon>Myomorpha</taxon>
        <taxon>Muroidea</taxon>
        <taxon>Cricetidae</taxon>
        <taxon>Arvicolinae</taxon>
        <taxon>Myodes</taxon>
    </lineage>
</organism>
<evidence type="ECO:0008006" key="3">
    <source>
        <dbReference type="Google" id="ProtNLM"/>
    </source>
</evidence>
<evidence type="ECO:0000313" key="2">
    <source>
        <dbReference type="Proteomes" id="UP001488838"/>
    </source>
</evidence>
<accession>A0AAW0H8D9</accession>
<evidence type="ECO:0000313" key="1">
    <source>
        <dbReference type="EMBL" id="KAK7798850.1"/>
    </source>
</evidence>
<dbReference type="AlphaFoldDB" id="A0AAW0H8D9"/>
<dbReference type="Proteomes" id="UP001488838">
    <property type="component" value="Unassembled WGS sequence"/>
</dbReference>
<sequence length="86" mass="9639">MKPFPVILFFCHPAQLMEPVMSLQLVLMVNLIVRHIMQYEIPLNCVQPNPLITSEQQLNVNSLNLTSTSLLGESVSIVIVLRLLPG</sequence>
<protein>
    <recommendedName>
        <fullName evidence="3">Secreted protein</fullName>
    </recommendedName>
</protein>